<proteinExistence type="predicted"/>
<evidence type="ECO:0000313" key="3">
    <source>
        <dbReference type="Proteomes" id="UP000799428"/>
    </source>
</evidence>
<feature type="compositionally biased region" description="Polar residues" evidence="1">
    <location>
        <begin position="62"/>
        <end position="72"/>
    </location>
</feature>
<keyword evidence="3" id="KW-1185">Reference proteome</keyword>
<feature type="non-terminal residue" evidence="2">
    <location>
        <position position="143"/>
    </location>
</feature>
<reference evidence="2" key="1">
    <citation type="journal article" date="2020" name="Stud. Mycol.">
        <title>101 Dothideomycetes genomes: a test case for predicting lifestyles and emergence of pathogens.</title>
        <authorList>
            <person name="Haridas S."/>
            <person name="Albert R."/>
            <person name="Binder M."/>
            <person name="Bloem J."/>
            <person name="Labutti K."/>
            <person name="Salamov A."/>
            <person name="Andreopoulos B."/>
            <person name="Baker S."/>
            <person name="Barry K."/>
            <person name="Bills G."/>
            <person name="Bluhm B."/>
            <person name="Cannon C."/>
            <person name="Castanera R."/>
            <person name="Culley D."/>
            <person name="Daum C."/>
            <person name="Ezra D."/>
            <person name="Gonzalez J."/>
            <person name="Henrissat B."/>
            <person name="Kuo A."/>
            <person name="Liang C."/>
            <person name="Lipzen A."/>
            <person name="Lutzoni F."/>
            <person name="Magnuson J."/>
            <person name="Mondo S."/>
            <person name="Nolan M."/>
            <person name="Ohm R."/>
            <person name="Pangilinan J."/>
            <person name="Park H.-J."/>
            <person name="Ramirez L."/>
            <person name="Alfaro M."/>
            <person name="Sun H."/>
            <person name="Tritt A."/>
            <person name="Yoshinaga Y."/>
            <person name="Zwiers L.-H."/>
            <person name="Turgeon B."/>
            <person name="Goodwin S."/>
            <person name="Spatafora J."/>
            <person name="Crous P."/>
            <person name="Grigoriev I."/>
        </authorList>
    </citation>
    <scope>NUCLEOTIDE SEQUENCE</scope>
    <source>
        <strain evidence="2">CBS 279.74</strain>
    </source>
</reference>
<feature type="compositionally biased region" description="Basic residues" evidence="1">
    <location>
        <begin position="1"/>
        <end position="11"/>
    </location>
</feature>
<dbReference type="AlphaFoldDB" id="A0A6G1JQ61"/>
<evidence type="ECO:0000313" key="2">
    <source>
        <dbReference type="EMBL" id="KAF2702361.1"/>
    </source>
</evidence>
<accession>A0A6G1JQ61</accession>
<name>A0A6G1JQ61_9PLEO</name>
<protein>
    <submittedName>
        <fullName evidence="2">Uncharacterized protein</fullName>
    </submittedName>
</protein>
<organism evidence="2 3">
    <name type="scientific">Pleomassaria siparia CBS 279.74</name>
    <dbReference type="NCBI Taxonomy" id="1314801"/>
    <lineage>
        <taxon>Eukaryota</taxon>
        <taxon>Fungi</taxon>
        <taxon>Dikarya</taxon>
        <taxon>Ascomycota</taxon>
        <taxon>Pezizomycotina</taxon>
        <taxon>Dothideomycetes</taxon>
        <taxon>Pleosporomycetidae</taxon>
        <taxon>Pleosporales</taxon>
        <taxon>Pleomassariaceae</taxon>
        <taxon>Pleomassaria</taxon>
    </lineage>
</organism>
<evidence type="ECO:0000256" key="1">
    <source>
        <dbReference type="SAM" id="MobiDB-lite"/>
    </source>
</evidence>
<sequence>MARPSKKQRRQNTKDNDDSSDDNEATPSKPRTPEWFAKKAAAHPKGNMPMKTLRQGFGSDDVVSSMTSSLTDDAQKEPTLLDRATYNTNSGEFKAAKKRVLDKLANDQTFKPCFDATPDDWRDAALNGLWTFANKGLKLRTGF</sequence>
<feature type="region of interest" description="Disordered" evidence="1">
    <location>
        <begin position="1"/>
        <end position="76"/>
    </location>
</feature>
<gene>
    <name evidence="2" type="ORF">K504DRAFT_509132</name>
</gene>
<dbReference type="Proteomes" id="UP000799428">
    <property type="component" value="Unassembled WGS sequence"/>
</dbReference>
<dbReference type="EMBL" id="MU005930">
    <property type="protein sequence ID" value="KAF2702361.1"/>
    <property type="molecule type" value="Genomic_DNA"/>
</dbReference>